<dbReference type="Proteomes" id="UP001519325">
    <property type="component" value="Unassembled WGS sequence"/>
</dbReference>
<dbReference type="EMBL" id="JAGGMR010000001">
    <property type="protein sequence ID" value="MBP2191558.1"/>
    <property type="molecule type" value="Genomic_DNA"/>
</dbReference>
<comment type="function">
    <text evidence="11">Involved in the biosynthesis of isoprenoids. Catalyzes the 1,3-allylic rearrangement of the homoallylic substrate isopentenyl (IPP) to its allylic isomer, dimethylallyl diphosphate (DMAPP).</text>
</comment>
<dbReference type="RefSeq" id="WP_209893339.1">
    <property type="nucleotide sequence ID" value="NZ_JAGGMR010000001.1"/>
</dbReference>
<dbReference type="CDD" id="cd02811">
    <property type="entry name" value="IDI-2_FMN"/>
    <property type="match status" value="1"/>
</dbReference>
<dbReference type="PIRSF" id="PIRSF003314">
    <property type="entry name" value="IPP_isomerase"/>
    <property type="match status" value="1"/>
</dbReference>
<dbReference type="HAMAP" id="MF_00354">
    <property type="entry name" value="Idi_2"/>
    <property type="match status" value="1"/>
</dbReference>
<feature type="binding site" evidence="11">
    <location>
        <position position="219"/>
    </location>
    <ligand>
        <name>FMN</name>
        <dbReference type="ChEBI" id="CHEBI:58210"/>
    </ligand>
</feature>
<keyword evidence="8 11" id="KW-0414">Isoprene biosynthesis</keyword>
<comment type="similarity">
    <text evidence="11">Belongs to the IPP isomerase type 2 family.</text>
</comment>
<feature type="binding site" evidence="11">
    <location>
        <position position="189"/>
    </location>
    <ligand>
        <name>FMN</name>
        <dbReference type="ChEBI" id="CHEBI:58210"/>
    </ligand>
</feature>
<dbReference type="InterPro" id="IPR000262">
    <property type="entry name" value="FMN-dep_DH"/>
</dbReference>
<dbReference type="Gene3D" id="3.20.20.70">
    <property type="entry name" value="Aldolase class I"/>
    <property type="match status" value="1"/>
</dbReference>
<gene>
    <name evidence="11" type="primary">fni</name>
    <name evidence="13" type="ORF">BJ987_004459</name>
</gene>
<organism evidence="13 14">
    <name type="scientific">Nocardia goodfellowii</name>
    <dbReference type="NCBI Taxonomy" id="882446"/>
    <lineage>
        <taxon>Bacteria</taxon>
        <taxon>Bacillati</taxon>
        <taxon>Actinomycetota</taxon>
        <taxon>Actinomycetes</taxon>
        <taxon>Mycobacteriales</taxon>
        <taxon>Nocardiaceae</taxon>
        <taxon>Nocardia</taxon>
    </lineage>
</organism>
<keyword evidence="6 11" id="KW-0460">Magnesium</keyword>
<dbReference type="NCBIfam" id="TIGR02151">
    <property type="entry name" value="IPP_isom_2"/>
    <property type="match status" value="1"/>
</dbReference>
<dbReference type="InterPro" id="IPR011179">
    <property type="entry name" value="IPdP_isomerase"/>
</dbReference>
<evidence type="ECO:0000256" key="6">
    <source>
        <dbReference type="ARBA" id="ARBA00022842"/>
    </source>
</evidence>
<evidence type="ECO:0000259" key="12">
    <source>
        <dbReference type="Pfam" id="PF01070"/>
    </source>
</evidence>
<dbReference type="GO" id="GO:0004452">
    <property type="term" value="F:isopentenyl-diphosphate delta-isomerase activity"/>
    <property type="evidence" value="ECO:0007669"/>
    <property type="project" value="UniProtKB-EC"/>
</dbReference>
<comment type="caution">
    <text evidence="13">The sequence shown here is derived from an EMBL/GenBank/DDBJ whole genome shotgun (WGS) entry which is preliminary data.</text>
</comment>
<dbReference type="PANTHER" id="PTHR43665">
    <property type="entry name" value="ISOPENTENYL-DIPHOSPHATE DELTA-ISOMERASE"/>
    <property type="match status" value="1"/>
</dbReference>
<accession>A0ABS4QKE6</accession>
<feature type="binding site" evidence="11">
    <location>
        <begin position="264"/>
        <end position="266"/>
    </location>
    <ligand>
        <name>FMN</name>
        <dbReference type="ChEBI" id="CHEBI:58210"/>
    </ligand>
</feature>
<evidence type="ECO:0000256" key="4">
    <source>
        <dbReference type="ARBA" id="ARBA00022643"/>
    </source>
</evidence>
<dbReference type="PANTHER" id="PTHR43665:SF1">
    <property type="entry name" value="ISOPENTENYL-DIPHOSPHATE DELTA-ISOMERASE"/>
    <property type="match status" value="1"/>
</dbReference>
<evidence type="ECO:0000256" key="7">
    <source>
        <dbReference type="ARBA" id="ARBA00022857"/>
    </source>
</evidence>
<reference evidence="13 14" key="1">
    <citation type="submission" date="2021-03" db="EMBL/GenBank/DDBJ databases">
        <title>Sequencing the genomes of 1000 actinobacteria strains.</title>
        <authorList>
            <person name="Klenk H.-P."/>
        </authorList>
    </citation>
    <scope>NUCLEOTIDE SEQUENCE [LARGE SCALE GENOMIC DNA]</scope>
    <source>
        <strain evidence="13 14">DSM 45516</strain>
    </source>
</reference>
<keyword evidence="14" id="KW-1185">Reference proteome</keyword>
<evidence type="ECO:0000313" key="13">
    <source>
        <dbReference type="EMBL" id="MBP2191558.1"/>
    </source>
</evidence>
<protein>
    <recommendedName>
        <fullName evidence="11">Isopentenyl-diphosphate delta-isomerase</fullName>
        <shortName evidence="11">IPP isomerase</shortName>
        <ecNumber evidence="11">5.3.3.2</ecNumber>
    </recommendedName>
    <alternativeName>
        <fullName evidence="11">Isopentenyl diphosphate:dimethylallyl diphosphate isomerase</fullName>
    </alternativeName>
    <alternativeName>
        <fullName evidence="11">Isopentenyl pyrophosphate isomerase</fullName>
    </alternativeName>
    <alternativeName>
        <fullName evidence="11">Type 2 isopentenyl diphosphate isomerase</fullName>
        <shortName evidence="11">IDI-2</shortName>
    </alternativeName>
</protein>
<dbReference type="Pfam" id="PF01070">
    <property type="entry name" value="FMN_dh"/>
    <property type="match status" value="1"/>
</dbReference>
<keyword evidence="3 11" id="KW-0285">Flavoprotein</keyword>
<proteinExistence type="inferred from homology"/>
<evidence type="ECO:0000256" key="11">
    <source>
        <dbReference type="HAMAP-Rule" id="MF_00354"/>
    </source>
</evidence>
<feature type="binding site" evidence="11">
    <location>
        <position position="98"/>
    </location>
    <ligand>
        <name>FMN</name>
        <dbReference type="ChEBI" id="CHEBI:58210"/>
    </ligand>
</feature>
<evidence type="ECO:0000256" key="8">
    <source>
        <dbReference type="ARBA" id="ARBA00023229"/>
    </source>
</evidence>
<feature type="binding site" evidence="11">
    <location>
        <begin position="68"/>
        <end position="70"/>
    </location>
    <ligand>
        <name>FMN</name>
        <dbReference type="ChEBI" id="CHEBI:58210"/>
    </ligand>
</feature>
<dbReference type="InterPro" id="IPR013785">
    <property type="entry name" value="Aldolase_TIM"/>
</dbReference>
<keyword evidence="7 11" id="KW-0521">NADP</keyword>
<comment type="subcellular location">
    <subcellularLocation>
        <location evidence="11">Cytoplasm</location>
    </subcellularLocation>
</comment>
<feature type="binding site" evidence="11">
    <location>
        <begin position="10"/>
        <end position="11"/>
    </location>
    <ligand>
        <name>substrate</name>
    </ligand>
</feature>
<comment type="cofactor">
    <cofactor evidence="1 11">
        <name>FMN</name>
        <dbReference type="ChEBI" id="CHEBI:58210"/>
    </cofactor>
</comment>
<keyword evidence="4 11" id="KW-0288">FMN</keyword>
<keyword evidence="2 11" id="KW-0963">Cytoplasm</keyword>
<evidence type="ECO:0000256" key="10">
    <source>
        <dbReference type="ARBA" id="ARBA00025810"/>
    </source>
</evidence>
<feature type="binding site" evidence="11">
    <location>
        <position position="158"/>
    </location>
    <ligand>
        <name>Mg(2+)</name>
        <dbReference type="ChEBI" id="CHEBI:18420"/>
    </ligand>
</feature>
<comment type="caution">
    <text evidence="11">Lacks conserved residue(s) required for the propagation of feature annotation.</text>
</comment>
<sequence>MTSAHTIGNRKDDHLRYAVDQHHHGFDGNDFDSVRFVHHALAGIDRADVDLTVKVAGMRWATPLYINGMTGGSRRAGTVNRELAIAAAETGLPIASGSMSAFLRDRSLADTYRVLRREHPHGFVMANVNANITPEEARRAVDLLEADALQIHLNAIQEIIMPEGDRHFSHWPRRIEHIAASVGVPVIVKEVGFGLSRETIALLRDLGVAVADVGGRGGTDFAAIENSRRPGAELSFLEGWGQSTVCCLLEAAQVRGIEVVASGGVRSALDVARALALGASAAGVAGKFLSIVIDDGVDALIATIRKWLDQLTSIMTVLGTSTPADLARCDLLVGGNVSAYCGLREIESHTYARRSLASAASEFDPARGSDPKGGYPA</sequence>
<comment type="cofactor">
    <cofactor evidence="11">
        <name>Mg(2+)</name>
        <dbReference type="ChEBI" id="CHEBI:18420"/>
    </cofactor>
</comment>
<dbReference type="SUPFAM" id="SSF51395">
    <property type="entry name" value="FMN-linked oxidoreductases"/>
    <property type="match status" value="1"/>
</dbReference>
<evidence type="ECO:0000256" key="2">
    <source>
        <dbReference type="ARBA" id="ARBA00022490"/>
    </source>
</evidence>
<dbReference type="EC" id="5.3.3.2" evidence="11"/>
<feature type="binding site" evidence="11">
    <location>
        <position position="157"/>
    </location>
    <ligand>
        <name>substrate</name>
    </ligand>
</feature>
<name>A0ABS4QKE6_9NOCA</name>
<evidence type="ECO:0000313" key="14">
    <source>
        <dbReference type="Proteomes" id="UP001519325"/>
    </source>
</evidence>
<keyword evidence="9 11" id="KW-0413">Isomerase</keyword>
<comment type="catalytic activity">
    <reaction evidence="11">
        <text>isopentenyl diphosphate = dimethylallyl diphosphate</text>
        <dbReference type="Rhea" id="RHEA:23284"/>
        <dbReference type="ChEBI" id="CHEBI:57623"/>
        <dbReference type="ChEBI" id="CHEBI:128769"/>
        <dbReference type="EC" id="5.3.3.2"/>
    </reaction>
</comment>
<evidence type="ECO:0000256" key="3">
    <source>
        <dbReference type="ARBA" id="ARBA00022630"/>
    </source>
</evidence>
<feature type="binding site" evidence="11">
    <location>
        <begin position="285"/>
        <end position="286"/>
    </location>
    <ligand>
        <name>FMN</name>
        <dbReference type="ChEBI" id="CHEBI:58210"/>
    </ligand>
</feature>
<evidence type="ECO:0000256" key="9">
    <source>
        <dbReference type="ARBA" id="ARBA00023235"/>
    </source>
</evidence>
<comment type="cofactor">
    <cofactor evidence="11">
        <name>NADPH</name>
        <dbReference type="ChEBI" id="CHEBI:57783"/>
    </cofactor>
</comment>
<keyword evidence="5 11" id="KW-0479">Metal-binding</keyword>
<evidence type="ECO:0000256" key="5">
    <source>
        <dbReference type="ARBA" id="ARBA00022723"/>
    </source>
</evidence>
<feature type="binding site" evidence="11">
    <location>
        <position position="127"/>
    </location>
    <ligand>
        <name>FMN</name>
        <dbReference type="ChEBI" id="CHEBI:58210"/>
    </ligand>
</feature>
<evidence type="ECO:0000256" key="1">
    <source>
        <dbReference type="ARBA" id="ARBA00001917"/>
    </source>
</evidence>
<comment type="subunit">
    <text evidence="10 11">Homooctamer. Dimer of tetramers.</text>
</comment>
<feature type="domain" description="FMN-dependent dehydrogenase" evidence="12">
    <location>
        <begin position="165"/>
        <end position="328"/>
    </location>
</feature>